<keyword evidence="3" id="KW-0611">Plant defense</keyword>
<keyword evidence="7" id="KW-1185">Reference proteome</keyword>
<keyword evidence="1" id="KW-0677">Repeat</keyword>
<accession>A0A8X7YDC5</accession>
<dbReference type="EMBL" id="JAAWWB010000028">
    <property type="protein sequence ID" value="KAG6748005.1"/>
    <property type="molecule type" value="Genomic_DNA"/>
</dbReference>
<gene>
    <name evidence="6" type="ORF">POTOM_047898</name>
</gene>
<dbReference type="InterPro" id="IPR041118">
    <property type="entry name" value="Rx_N"/>
</dbReference>
<organism evidence="6 7">
    <name type="scientific">Populus tomentosa</name>
    <name type="common">Chinese white poplar</name>
    <dbReference type="NCBI Taxonomy" id="118781"/>
    <lineage>
        <taxon>Eukaryota</taxon>
        <taxon>Viridiplantae</taxon>
        <taxon>Streptophyta</taxon>
        <taxon>Embryophyta</taxon>
        <taxon>Tracheophyta</taxon>
        <taxon>Spermatophyta</taxon>
        <taxon>Magnoliopsida</taxon>
        <taxon>eudicotyledons</taxon>
        <taxon>Gunneridae</taxon>
        <taxon>Pentapetalae</taxon>
        <taxon>rosids</taxon>
        <taxon>fabids</taxon>
        <taxon>Malpighiales</taxon>
        <taxon>Salicaceae</taxon>
        <taxon>Saliceae</taxon>
        <taxon>Populus</taxon>
    </lineage>
</organism>
<comment type="caution">
    <text evidence="6">The sequence shown here is derived from an EMBL/GenBank/DDBJ whole genome shotgun (WGS) entry which is preliminary data.</text>
</comment>
<evidence type="ECO:0000256" key="2">
    <source>
        <dbReference type="ARBA" id="ARBA00022741"/>
    </source>
</evidence>
<dbReference type="Proteomes" id="UP000886885">
    <property type="component" value="Chromosome 14D"/>
</dbReference>
<feature type="compositionally biased region" description="Basic and acidic residues" evidence="4">
    <location>
        <begin position="125"/>
        <end position="136"/>
    </location>
</feature>
<protein>
    <recommendedName>
        <fullName evidence="5">Disease resistance N-terminal domain-containing protein</fullName>
    </recommendedName>
</protein>
<dbReference type="Pfam" id="PF18052">
    <property type="entry name" value="Rx_N"/>
    <property type="match status" value="1"/>
</dbReference>
<evidence type="ECO:0000259" key="5">
    <source>
        <dbReference type="Pfam" id="PF18052"/>
    </source>
</evidence>
<evidence type="ECO:0000256" key="4">
    <source>
        <dbReference type="SAM" id="MobiDB-lite"/>
    </source>
</evidence>
<reference evidence="6" key="1">
    <citation type="journal article" date="2020" name="bioRxiv">
        <title>Hybrid origin of Populus tomentosa Carr. identified through genome sequencing and phylogenomic analysis.</title>
        <authorList>
            <person name="An X."/>
            <person name="Gao K."/>
            <person name="Chen Z."/>
            <person name="Li J."/>
            <person name="Yang X."/>
            <person name="Yang X."/>
            <person name="Zhou J."/>
            <person name="Guo T."/>
            <person name="Zhao T."/>
            <person name="Huang S."/>
            <person name="Miao D."/>
            <person name="Khan W.U."/>
            <person name="Rao P."/>
            <person name="Ye M."/>
            <person name="Lei B."/>
            <person name="Liao W."/>
            <person name="Wang J."/>
            <person name="Ji L."/>
            <person name="Li Y."/>
            <person name="Guo B."/>
            <person name="Mustafa N.S."/>
            <person name="Li S."/>
            <person name="Yun Q."/>
            <person name="Keller S.R."/>
            <person name="Mao J."/>
            <person name="Zhang R."/>
            <person name="Strauss S.H."/>
        </authorList>
    </citation>
    <scope>NUCLEOTIDE SEQUENCE</scope>
    <source>
        <strain evidence="6">GM15</strain>
        <tissue evidence="6">Leaf</tissue>
    </source>
</reference>
<sequence length="145" mass="16512">MASRRVLDFKAQRLNGRLMKKLKILMLIVNEVLNDAEEKQITKAYVKEGLDELRDTANYEAARDSHRVDEYEAQGSRIAVTTRSAGIASVKPTVPTRRLRELTEGDAWLLFAKYAFDDGSSISRSRRDAKEREKIMESSIGDFSK</sequence>
<evidence type="ECO:0000313" key="6">
    <source>
        <dbReference type="EMBL" id="KAG6748005.1"/>
    </source>
</evidence>
<feature type="region of interest" description="Disordered" evidence="4">
    <location>
        <begin position="123"/>
        <end position="145"/>
    </location>
</feature>
<evidence type="ECO:0000256" key="1">
    <source>
        <dbReference type="ARBA" id="ARBA00022737"/>
    </source>
</evidence>
<evidence type="ECO:0000256" key="3">
    <source>
        <dbReference type="ARBA" id="ARBA00022821"/>
    </source>
</evidence>
<dbReference type="AlphaFoldDB" id="A0A8X7YDC5"/>
<evidence type="ECO:0000313" key="7">
    <source>
        <dbReference type="Proteomes" id="UP000886885"/>
    </source>
</evidence>
<dbReference type="OrthoDB" id="10612014at2759"/>
<feature type="domain" description="Disease resistance N-terminal" evidence="5">
    <location>
        <begin position="16"/>
        <end position="57"/>
    </location>
</feature>
<proteinExistence type="predicted"/>
<keyword evidence="2" id="KW-0547">Nucleotide-binding</keyword>
<name>A0A8X7YDC5_POPTO</name>